<accession>A0A0R1I186</accession>
<dbReference type="InterPro" id="IPR056937">
    <property type="entry name" value="YqbQ/XkdQ"/>
</dbReference>
<sequence length="346" mass="39231">MTVTSFFIQHGKGGESWDARQALQTDIKWTTDIDFSAGQLEFKLTEVDEGFIPRMGDIVWFRWDKKPVFRGIIFKYGYDESENFSVTAYDSLRYFKNQDSLVWPVSTIGQRFDKIIKLAGVKGKKVATSSHKLKAEVCDSKSYFDMLKSAVNNTYKATDDHFFLWDNYGTVELRKTGAKAKYYIGDKSSATGFTYNRSIDNLVNTIRVVRSDKTKKQQSSSTAKVKADSTKDDAKNTKLTTETAASKNSVTRYGVLQKVVKAKDKANAAQMKQQAIDELKKAGKMEHTLTVKTRGSLYMTPGYYWPIKFKSLKDIGVGTHYMMITKSTLTFGTNEITAELEMKVRL</sequence>
<dbReference type="Pfam" id="PF24032">
    <property type="entry name" value="YQBQ"/>
    <property type="match status" value="1"/>
</dbReference>
<feature type="region of interest" description="Disordered" evidence="1">
    <location>
        <begin position="211"/>
        <end position="234"/>
    </location>
</feature>
<gene>
    <name evidence="3" type="ORF">FC96_GL001376</name>
</gene>
<proteinExistence type="predicted"/>
<evidence type="ECO:0000259" key="2">
    <source>
        <dbReference type="Pfam" id="PF24032"/>
    </source>
</evidence>
<organism evidence="3 4">
    <name type="scientific">Secundilactobacillus kimchicus JCM 15530</name>
    <dbReference type="NCBI Taxonomy" id="1302272"/>
    <lineage>
        <taxon>Bacteria</taxon>
        <taxon>Bacillati</taxon>
        <taxon>Bacillota</taxon>
        <taxon>Bacilli</taxon>
        <taxon>Lactobacillales</taxon>
        <taxon>Lactobacillaceae</taxon>
        <taxon>Secundilactobacillus</taxon>
    </lineage>
</organism>
<dbReference type="RefSeq" id="WP_056942154.1">
    <property type="nucleotide sequence ID" value="NZ_AZCX01000002.1"/>
</dbReference>
<evidence type="ECO:0000313" key="3">
    <source>
        <dbReference type="EMBL" id="KRK49047.1"/>
    </source>
</evidence>
<protein>
    <recommendedName>
        <fullName evidence="2">YqbQ/XkdQ domain-containing protein</fullName>
    </recommendedName>
</protein>
<keyword evidence="4" id="KW-1185">Reference proteome</keyword>
<evidence type="ECO:0000313" key="4">
    <source>
        <dbReference type="Proteomes" id="UP000050911"/>
    </source>
</evidence>
<dbReference type="PATRIC" id="fig|1302272.5.peg.1384"/>
<name>A0A0R1I186_9LACO</name>
<dbReference type="AlphaFoldDB" id="A0A0R1I186"/>
<dbReference type="STRING" id="1302272.FC96_GL001376"/>
<comment type="caution">
    <text evidence="3">The sequence shown here is derived from an EMBL/GenBank/DDBJ whole genome shotgun (WGS) entry which is preliminary data.</text>
</comment>
<reference evidence="3 4" key="1">
    <citation type="journal article" date="2015" name="Genome Announc.">
        <title>Expanding the biotechnology potential of lactobacilli through comparative genomics of 213 strains and associated genera.</title>
        <authorList>
            <person name="Sun Z."/>
            <person name="Harris H.M."/>
            <person name="McCann A."/>
            <person name="Guo C."/>
            <person name="Argimon S."/>
            <person name="Zhang W."/>
            <person name="Yang X."/>
            <person name="Jeffery I.B."/>
            <person name="Cooney J.C."/>
            <person name="Kagawa T.F."/>
            <person name="Liu W."/>
            <person name="Song Y."/>
            <person name="Salvetti E."/>
            <person name="Wrobel A."/>
            <person name="Rasinkangas P."/>
            <person name="Parkhill J."/>
            <person name="Rea M.C."/>
            <person name="O'Sullivan O."/>
            <person name="Ritari J."/>
            <person name="Douillard F.P."/>
            <person name="Paul Ross R."/>
            <person name="Yang R."/>
            <person name="Briner A.E."/>
            <person name="Felis G.E."/>
            <person name="de Vos W.M."/>
            <person name="Barrangou R."/>
            <person name="Klaenhammer T.R."/>
            <person name="Caufield P.W."/>
            <person name="Cui Y."/>
            <person name="Zhang H."/>
            <person name="O'Toole P.W."/>
        </authorList>
    </citation>
    <scope>NUCLEOTIDE SEQUENCE [LARGE SCALE GENOMIC DNA]</scope>
    <source>
        <strain evidence="3 4">JCM 15530</strain>
    </source>
</reference>
<dbReference type="OrthoDB" id="1698671at2"/>
<evidence type="ECO:0000256" key="1">
    <source>
        <dbReference type="SAM" id="MobiDB-lite"/>
    </source>
</evidence>
<dbReference type="Proteomes" id="UP000050911">
    <property type="component" value="Unassembled WGS sequence"/>
</dbReference>
<feature type="domain" description="YqbQ/XkdQ" evidence="2">
    <location>
        <begin position="27"/>
        <end position="343"/>
    </location>
</feature>
<dbReference type="EMBL" id="AZCX01000002">
    <property type="protein sequence ID" value="KRK49047.1"/>
    <property type="molecule type" value="Genomic_DNA"/>
</dbReference>
<feature type="compositionally biased region" description="Basic and acidic residues" evidence="1">
    <location>
        <begin position="225"/>
        <end position="234"/>
    </location>
</feature>